<evidence type="ECO:0000256" key="1">
    <source>
        <dbReference type="SAM" id="MobiDB-lite"/>
    </source>
</evidence>
<feature type="compositionally biased region" description="Basic residues" evidence="1">
    <location>
        <begin position="186"/>
        <end position="222"/>
    </location>
</feature>
<feature type="region of interest" description="Disordered" evidence="1">
    <location>
        <begin position="47"/>
        <end position="81"/>
    </location>
</feature>
<sequence length="260" mass="27475">MAPTLTDAVRTTEASSCQHGHGQGEHGRGECRGDGAADCLGSGVAVRGRRGGGAPGGAARWLGAGARRGGHGRGLGRGSRGGGDADVDFLAGGAVAREAAEEIVVASGVEDDRVVARRPGGDRLRRVAVLVVRLAHRHHVVELLQVSEHNGVAGMELLGGGPGGVVGVAHDGPPGLVAHLVHGRRRYPRAHHRRRHRRRRHGRYPPHRTTHGRSSSKHHTRTRTRERAASSPLFFLLHSLAVGRRVRALAQAVLNGRPVK</sequence>
<feature type="compositionally biased region" description="Gly residues" evidence="1">
    <location>
        <begin position="72"/>
        <end position="81"/>
    </location>
</feature>
<feature type="region of interest" description="Disordered" evidence="1">
    <location>
        <begin position="186"/>
        <end position="227"/>
    </location>
</feature>
<organism evidence="2">
    <name type="scientific">Arundo donax</name>
    <name type="common">Giant reed</name>
    <name type="synonym">Donax arundinaceus</name>
    <dbReference type="NCBI Taxonomy" id="35708"/>
    <lineage>
        <taxon>Eukaryota</taxon>
        <taxon>Viridiplantae</taxon>
        <taxon>Streptophyta</taxon>
        <taxon>Embryophyta</taxon>
        <taxon>Tracheophyta</taxon>
        <taxon>Spermatophyta</taxon>
        <taxon>Magnoliopsida</taxon>
        <taxon>Liliopsida</taxon>
        <taxon>Poales</taxon>
        <taxon>Poaceae</taxon>
        <taxon>PACMAD clade</taxon>
        <taxon>Arundinoideae</taxon>
        <taxon>Arundineae</taxon>
        <taxon>Arundo</taxon>
    </lineage>
</organism>
<accession>A0A0A9DL98</accession>
<evidence type="ECO:0000313" key="2">
    <source>
        <dbReference type="EMBL" id="JAD84527.1"/>
    </source>
</evidence>
<dbReference type="EMBL" id="GBRH01213368">
    <property type="protein sequence ID" value="JAD84527.1"/>
    <property type="molecule type" value="Transcribed_RNA"/>
</dbReference>
<reference evidence="2" key="1">
    <citation type="submission" date="2014-09" db="EMBL/GenBank/DDBJ databases">
        <authorList>
            <person name="Magalhaes I.L.F."/>
            <person name="Oliveira U."/>
            <person name="Santos F.R."/>
            <person name="Vidigal T.H.D.A."/>
            <person name="Brescovit A.D."/>
            <person name="Santos A.J."/>
        </authorList>
    </citation>
    <scope>NUCLEOTIDE SEQUENCE</scope>
    <source>
        <tissue evidence="2">Shoot tissue taken approximately 20 cm above the soil surface</tissue>
    </source>
</reference>
<reference evidence="2" key="2">
    <citation type="journal article" date="2015" name="Data Brief">
        <title>Shoot transcriptome of the giant reed, Arundo donax.</title>
        <authorList>
            <person name="Barrero R.A."/>
            <person name="Guerrero F.D."/>
            <person name="Moolhuijzen P."/>
            <person name="Goolsby J.A."/>
            <person name="Tidwell J."/>
            <person name="Bellgard S.E."/>
            <person name="Bellgard M.I."/>
        </authorList>
    </citation>
    <scope>NUCLEOTIDE SEQUENCE</scope>
    <source>
        <tissue evidence="2">Shoot tissue taken approximately 20 cm above the soil surface</tissue>
    </source>
</reference>
<proteinExistence type="predicted"/>
<feature type="compositionally biased region" description="Basic and acidic residues" evidence="1">
    <location>
        <begin position="22"/>
        <end position="31"/>
    </location>
</feature>
<protein>
    <submittedName>
        <fullName evidence="2">Uncharacterized protein</fullName>
    </submittedName>
</protein>
<feature type="region of interest" description="Disordered" evidence="1">
    <location>
        <begin position="1"/>
        <end position="31"/>
    </location>
</feature>
<name>A0A0A9DL98_ARUDO</name>
<dbReference type="AlphaFoldDB" id="A0A0A9DL98"/>